<accession>A0A1F8H8D1</accession>
<evidence type="ECO:0000313" key="3">
    <source>
        <dbReference type="Proteomes" id="UP000177745"/>
    </source>
</evidence>
<dbReference type="Proteomes" id="UP000177745">
    <property type="component" value="Unassembled WGS sequence"/>
</dbReference>
<dbReference type="Pfam" id="PF13847">
    <property type="entry name" value="Methyltransf_31"/>
    <property type="match status" value="1"/>
</dbReference>
<organism evidence="2 3">
    <name type="scientific">Candidatus Yanofskybacteria bacterium RIFCSPLOWO2_12_FULL_43_11b</name>
    <dbReference type="NCBI Taxonomy" id="1802710"/>
    <lineage>
        <taxon>Bacteria</taxon>
        <taxon>Candidatus Yanofskyibacteriota</taxon>
    </lineage>
</organism>
<evidence type="ECO:0000259" key="1">
    <source>
        <dbReference type="Pfam" id="PF13847"/>
    </source>
</evidence>
<dbReference type="PANTHER" id="PTHR45128">
    <property type="entry name" value="METHYLTRANSFERASE TYPE 11"/>
    <property type="match status" value="1"/>
</dbReference>
<evidence type="ECO:0000313" key="2">
    <source>
        <dbReference type="EMBL" id="OGN33872.1"/>
    </source>
</evidence>
<proteinExistence type="predicted"/>
<dbReference type="AlphaFoldDB" id="A0A1F8H8D1"/>
<dbReference type="SUPFAM" id="SSF53335">
    <property type="entry name" value="S-adenosyl-L-methionine-dependent methyltransferases"/>
    <property type="match status" value="1"/>
</dbReference>
<dbReference type="InterPro" id="IPR029063">
    <property type="entry name" value="SAM-dependent_MTases_sf"/>
</dbReference>
<feature type="domain" description="Methyltransferase" evidence="1">
    <location>
        <begin position="32"/>
        <end position="145"/>
    </location>
</feature>
<dbReference type="InterPro" id="IPR053173">
    <property type="entry name" value="SAM-binding_MTase"/>
</dbReference>
<comment type="caution">
    <text evidence="2">The sequence shown here is derived from an EMBL/GenBank/DDBJ whole genome shotgun (WGS) entry which is preliminary data.</text>
</comment>
<dbReference type="Gene3D" id="3.40.50.150">
    <property type="entry name" value="Vaccinia Virus protein VP39"/>
    <property type="match status" value="1"/>
</dbReference>
<dbReference type="CDD" id="cd02440">
    <property type="entry name" value="AdoMet_MTases"/>
    <property type="match status" value="1"/>
</dbReference>
<sequence>MQAMNMPGSALPDTKGTGGFMNPDKIAGGFGIKEGMSIADFGSGAGYFTILLGQKVGLSGKVYALDIQESALDNVRVKAKAAGLDNVEMIRSNLEVLGSSGLTDNSQDMVLLANILFQSDKKGEIIKEAVRVLKSGGTLVVIDWKKAAGQGGFGPPDDLRTDETVMRSLALREGLVFENEIDAGQFHYGMKFKKG</sequence>
<reference evidence="2 3" key="1">
    <citation type="journal article" date="2016" name="Nat. Commun.">
        <title>Thousands of microbial genomes shed light on interconnected biogeochemical processes in an aquifer system.</title>
        <authorList>
            <person name="Anantharaman K."/>
            <person name="Brown C.T."/>
            <person name="Hug L.A."/>
            <person name="Sharon I."/>
            <person name="Castelle C.J."/>
            <person name="Probst A.J."/>
            <person name="Thomas B.C."/>
            <person name="Singh A."/>
            <person name="Wilkins M.J."/>
            <person name="Karaoz U."/>
            <person name="Brodie E.L."/>
            <person name="Williams K.H."/>
            <person name="Hubbard S.S."/>
            <person name="Banfield J.F."/>
        </authorList>
    </citation>
    <scope>NUCLEOTIDE SEQUENCE [LARGE SCALE GENOMIC DNA]</scope>
</reference>
<dbReference type="EMBL" id="MGKY01000010">
    <property type="protein sequence ID" value="OGN33872.1"/>
    <property type="molecule type" value="Genomic_DNA"/>
</dbReference>
<protein>
    <recommendedName>
        <fullName evidence="1">Methyltransferase domain-containing protein</fullName>
    </recommendedName>
</protein>
<name>A0A1F8H8D1_9BACT</name>
<dbReference type="PANTHER" id="PTHR45128:SF1">
    <property type="entry name" value="S-ADENOSYLMETHIONINE-DEPENDENT METHYLTRANSFERASE RV2258C"/>
    <property type="match status" value="1"/>
</dbReference>
<gene>
    <name evidence="2" type="ORF">A3G51_02060</name>
</gene>
<dbReference type="InterPro" id="IPR025714">
    <property type="entry name" value="Methyltranfer_dom"/>
</dbReference>